<dbReference type="Gene3D" id="1.10.10.200">
    <property type="match status" value="1"/>
</dbReference>
<dbReference type="NCBIfam" id="NF001030">
    <property type="entry name" value="PRK00110.1"/>
    <property type="match status" value="1"/>
</dbReference>
<evidence type="ECO:0000256" key="2">
    <source>
        <dbReference type="ARBA" id="ARBA00022490"/>
    </source>
</evidence>
<evidence type="ECO:0000256" key="6">
    <source>
        <dbReference type="HAMAP-Rule" id="MF_00693"/>
    </source>
</evidence>
<dbReference type="InterPro" id="IPR017856">
    <property type="entry name" value="Integrase-like_N"/>
</dbReference>
<dbReference type="NCBIfam" id="TIGR01033">
    <property type="entry name" value="YebC/PmpR family DNA-binding transcriptional regulator"/>
    <property type="match status" value="1"/>
</dbReference>
<dbReference type="InterPro" id="IPR026564">
    <property type="entry name" value="Transcrip_reg_TACO1-like_dom3"/>
</dbReference>
<evidence type="ECO:0000256" key="4">
    <source>
        <dbReference type="ARBA" id="ARBA00023125"/>
    </source>
</evidence>
<feature type="domain" description="TACO1/YebC-like N-terminal" evidence="8">
    <location>
        <begin position="5"/>
        <end position="76"/>
    </location>
</feature>
<keyword evidence="2 6" id="KW-0963">Cytoplasm</keyword>
<comment type="subcellular location">
    <subcellularLocation>
        <location evidence="6">Cytoplasm</location>
    </subcellularLocation>
</comment>
<keyword evidence="5 6" id="KW-0804">Transcription</keyword>
<evidence type="ECO:0000256" key="1">
    <source>
        <dbReference type="ARBA" id="ARBA00008724"/>
    </source>
</evidence>
<dbReference type="GO" id="GO:0006355">
    <property type="term" value="P:regulation of DNA-templated transcription"/>
    <property type="evidence" value="ECO:0007669"/>
    <property type="project" value="UniProtKB-UniRule"/>
</dbReference>
<gene>
    <name evidence="9" type="ORF">ENS56_09090</name>
</gene>
<evidence type="ECO:0000313" key="9">
    <source>
        <dbReference type="EMBL" id="HGT48178.1"/>
    </source>
</evidence>
<proteinExistence type="inferred from homology"/>
<evidence type="ECO:0000259" key="8">
    <source>
        <dbReference type="Pfam" id="PF20772"/>
    </source>
</evidence>
<keyword evidence="3 6" id="KW-0805">Transcription regulation</keyword>
<dbReference type="Pfam" id="PF20772">
    <property type="entry name" value="TACO1_YebC_N"/>
    <property type="match status" value="1"/>
</dbReference>
<dbReference type="Gene3D" id="3.30.70.980">
    <property type="match status" value="2"/>
</dbReference>
<dbReference type="FunFam" id="3.30.70.980:FF:000002">
    <property type="entry name" value="Probable transcriptional regulatory protein YebC"/>
    <property type="match status" value="1"/>
</dbReference>
<dbReference type="EMBL" id="DSVI01000010">
    <property type="protein sequence ID" value="HGT48178.1"/>
    <property type="molecule type" value="Genomic_DNA"/>
</dbReference>
<feature type="domain" description="TACO1/YebC-like second and third" evidence="7">
    <location>
        <begin position="82"/>
        <end position="237"/>
    </location>
</feature>
<dbReference type="InterPro" id="IPR049083">
    <property type="entry name" value="TACO1_YebC_N"/>
</dbReference>
<dbReference type="InterPro" id="IPR029072">
    <property type="entry name" value="YebC-like"/>
</dbReference>
<organism evidence="9">
    <name type="scientific">Ignavibacterium album</name>
    <dbReference type="NCBI Taxonomy" id="591197"/>
    <lineage>
        <taxon>Bacteria</taxon>
        <taxon>Pseudomonadati</taxon>
        <taxon>Ignavibacteriota</taxon>
        <taxon>Ignavibacteria</taxon>
        <taxon>Ignavibacteriales</taxon>
        <taxon>Ignavibacteriaceae</taxon>
        <taxon>Ignavibacterium</taxon>
    </lineage>
</organism>
<evidence type="ECO:0000259" key="7">
    <source>
        <dbReference type="Pfam" id="PF01709"/>
    </source>
</evidence>
<evidence type="ECO:0000256" key="3">
    <source>
        <dbReference type="ARBA" id="ARBA00023015"/>
    </source>
</evidence>
<dbReference type="NCBIfam" id="NF009044">
    <property type="entry name" value="PRK12378.1"/>
    <property type="match status" value="1"/>
</dbReference>
<name>A0A832DHI7_9BACT</name>
<dbReference type="AlphaFoldDB" id="A0A832DHI7"/>
<dbReference type="PANTHER" id="PTHR12532">
    <property type="entry name" value="TRANSLATIONAL ACTIVATOR OF CYTOCHROME C OXIDASE 1"/>
    <property type="match status" value="1"/>
</dbReference>
<reference evidence="9" key="1">
    <citation type="journal article" date="2020" name="mSystems">
        <title>Genome- and Community-Level Interaction Insights into Carbon Utilization and Element Cycling Functions of Hydrothermarchaeota in Hydrothermal Sediment.</title>
        <authorList>
            <person name="Zhou Z."/>
            <person name="Liu Y."/>
            <person name="Xu W."/>
            <person name="Pan J."/>
            <person name="Luo Z.H."/>
            <person name="Li M."/>
        </authorList>
    </citation>
    <scope>NUCLEOTIDE SEQUENCE [LARGE SCALE GENOMIC DNA]</scope>
    <source>
        <strain evidence="9">SpSt-500</strain>
    </source>
</reference>
<dbReference type="GO" id="GO:0003677">
    <property type="term" value="F:DNA binding"/>
    <property type="evidence" value="ECO:0007669"/>
    <property type="project" value="UniProtKB-UniRule"/>
</dbReference>
<keyword evidence="4 6" id="KW-0238">DNA-binding</keyword>
<dbReference type="FunFam" id="1.10.10.200:FF:000002">
    <property type="entry name" value="Probable transcriptional regulatory protein CLM62_37755"/>
    <property type="match status" value="1"/>
</dbReference>
<comment type="caution">
    <text evidence="9">The sequence shown here is derived from an EMBL/GenBank/DDBJ whole genome shotgun (WGS) entry which is preliminary data.</text>
</comment>
<dbReference type="HAMAP" id="MF_00693">
    <property type="entry name" value="Transcrip_reg_TACO1"/>
    <property type="match status" value="1"/>
</dbReference>
<dbReference type="GO" id="GO:0005829">
    <property type="term" value="C:cytosol"/>
    <property type="evidence" value="ECO:0007669"/>
    <property type="project" value="TreeGrafter"/>
</dbReference>
<dbReference type="SUPFAM" id="SSF75625">
    <property type="entry name" value="YebC-like"/>
    <property type="match status" value="1"/>
</dbReference>
<sequence>MSGHSKWATIKRKKAALDAKKGKIFTKLIKEITIAARQGGGDPAGNPRLRLAIDNAKSENMPAENIERAIKKATGELEGVTYHELTYEGYGPAGVAMLVEVATDNKNRTVAEVRHIFSKHGGSLGETGSVAWMFERKGVITLPKQDKSEDDILAIVLDAGADDLQTEEEFYEITTSIENFESVRKALQENNLKVDNASLQWVAKNTLQVKGEDAEKVMKLIEALEDCDDVQNVYSNADIDEASIK</sequence>
<dbReference type="PANTHER" id="PTHR12532:SF6">
    <property type="entry name" value="TRANSCRIPTIONAL REGULATORY PROTEIN YEBC-RELATED"/>
    <property type="match status" value="1"/>
</dbReference>
<protein>
    <recommendedName>
        <fullName evidence="6">Probable transcriptional regulatory protein ENS56_09090</fullName>
    </recommendedName>
</protein>
<evidence type="ECO:0000256" key="5">
    <source>
        <dbReference type="ARBA" id="ARBA00023163"/>
    </source>
</evidence>
<dbReference type="InterPro" id="IPR002876">
    <property type="entry name" value="Transcrip_reg_TACO1-like"/>
</dbReference>
<dbReference type="InterPro" id="IPR048300">
    <property type="entry name" value="TACO1_YebC-like_2nd/3rd_dom"/>
</dbReference>
<comment type="similarity">
    <text evidence="1 6">Belongs to the TACO1 family.</text>
</comment>
<dbReference type="Pfam" id="PF01709">
    <property type="entry name" value="Transcrip_reg"/>
    <property type="match status" value="1"/>
</dbReference>
<accession>A0A832DHI7</accession>